<keyword evidence="2" id="KW-1185">Reference proteome</keyword>
<gene>
    <name evidence="1" type="ORF">C8N25_107145</name>
</gene>
<dbReference type="Proteomes" id="UP000256405">
    <property type="component" value="Unassembled WGS sequence"/>
</dbReference>
<sequence length="468" mass="52072">MEIEQKQDNSGRREFFKKSLMVSAGFMGLRYFSVSKSTAPDGFQLYDKYGPLLDDPQGILNLPKGFSYKIISKSGELMDDGFISPGRNDAMAAFESKDGKVLVIRNHEISSDDPESGPFGADNSKLYQLSNSQIYDRGYGKKPSLGGTTTFLFNENTQKMEYQYFSLAGTIRNCAGGPTPWNSWLSCEETVEKKEEGVNEHNHGYVFEVPVSETAKLADPIPLRDMGRFNHEAVAVDPDSGFVYLTEDRGDGLIYRFIPNEWGNLRAGGKLQALSLQVHKGFDTRNWDKQTIKIGDQMAVEWIDLEDTDPEEDDLRLRGFNQGAARFARGEGMWYGNDEIYFACTNGGKAKNGQVFRYIPSRDEKKGAVKSGGVLELFAEPNDQKIISSCDNLTVAPWGDIVLCEDNLQPRIIGITQKGDIYHLGLNVGYESELAGVCFSPSGKTLFVNIQHEGLTLAITGPWEPMLT</sequence>
<evidence type="ECO:0000313" key="1">
    <source>
        <dbReference type="EMBL" id="REG90405.1"/>
    </source>
</evidence>
<dbReference type="RefSeq" id="WP_205635904.1">
    <property type="nucleotide sequence ID" value="NZ_MSSW01000081.1"/>
</dbReference>
<dbReference type="InterPro" id="IPR008557">
    <property type="entry name" value="PhoX"/>
</dbReference>
<dbReference type="AlphaFoldDB" id="A0A3E0DWS5"/>
<evidence type="ECO:0008006" key="3">
    <source>
        <dbReference type="Google" id="ProtNLM"/>
    </source>
</evidence>
<dbReference type="PANTHER" id="PTHR35399:SF4">
    <property type="entry name" value="MEMBRANE PROTEIN"/>
    <property type="match status" value="1"/>
</dbReference>
<name>A0A3E0DWS5_9BACT</name>
<evidence type="ECO:0000313" key="2">
    <source>
        <dbReference type="Proteomes" id="UP000256405"/>
    </source>
</evidence>
<dbReference type="SUPFAM" id="SSF63829">
    <property type="entry name" value="Calcium-dependent phosphotriesterase"/>
    <property type="match status" value="1"/>
</dbReference>
<proteinExistence type="predicted"/>
<accession>A0A3E0DWS5</accession>
<dbReference type="Pfam" id="PF05787">
    <property type="entry name" value="PhoX"/>
    <property type="match status" value="2"/>
</dbReference>
<dbReference type="PANTHER" id="PTHR35399">
    <property type="entry name" value="SLR8030 PROTEIN"/>
    <property type="match status" value="1"/>
</dbReference>
<protein>
    <recommendedName>
        <fullName evidence="3">Phosphatase</fullName>
    </recommendedName>
</protein>
<organism evidence="1 2">
    <name type="scientific">Algoriphagus antarcticus</name>
    <dbReference type="NCBI Taxonomy" id="238540"/>
    <lineage>
        <taxon>Bacteria</taxon>
        <taxon>Pseudomonadati</taxon>
        <taxon>Bacteroidota</taxon>
        <taxon>Cytophagia</taxon>
        <taxon>Cytophagales</taxon>
        <taxon>Cyclobacteriaceae</taxon>
        <taxon>Algoriphagus</taxon>
    </lineage>
</organism>
<comment type="caution">
    <text evidence="1">The sequence shown here is derived from an EMBL/GenBank/DDBJ whole genome shotgun (WGS) entry which is preliminary data.</text>
</comment>
<dbReference type="EMBL" id="QUNF01000007">
    <property type="protein sequence ID" value="REG90405.1"/>
    <property type="molecule type" value="Genomic_DNA"/>
</dbReference>
<reference evidence="1 2" key="1">
    <citation type="submission" date="2018-08" db="EMBL/GenBank/DDBJ databases">
        <title>Genomic Encyclopedia of Archaeal and Bacterial Type Strains, Phase II (KMG-II): from individual species to whole genera.</title>
        <authorList>
            <person name="Goeker M."/>
        </authorList>
    </citation>
    <scope>NUCLEOTIDE SEQUENCE [LARGE SCALE GENOMIC DNA]</scope>
    <source>
        <strain evidence="1 2">DSM 15986</strain>
    </source>
</reference>